<accession>J9BXB5</accession>
<dbReference type="InterPro" id="IPR050151">
    <property type="entry name" value="Class-I_Pyr_Nuc-Dis_Oxidored"/>
</dbReference>
<sequence>GIMTDANMRTNVPDVFAIGDIRGGMMLAHAAVFEGKRALNAILADEAAGAIPGTEGFADRFVREPVADGIDLDIIPAAVFTDPEVAVVGLTEEDCKAKGIEYKCLKSFFRANGKAVAMGEPEGCCKIIISDTGQILGCHIFGAHASDIVQEIVALMARKATIEDLRAIVH</sequence>
<comment type="similarity">
    <text evidence="2">Belongs to the class-I pyridine nucleotide-disulfide oxidoreductase family.</text>
</comment>
<feature type="domain" description="FAD/NAD(P)-binding" evidence="8">
    <location>
        <begin position="1"/>
        <end position="35"/>
    </location>
</feature>
<dbReference type="InterPro" id="IPR004099">
    <property type="entry name" value="Pyr_nucl-diS_OxRdtase_dimer"/>
</dbReference>
<dbReference type="InterPro" id="IPR023753">
    <property type="entry name" value="FAD/NAD-binding_dom"/>
</dbReference>
<dbReference type="FunFam" id="3.30.390.30:FF:000001">
    <property type="entry name" value="Dihydrolipoyl dehydrogenase"/>
    <property type="match status" value="1"/>
</dbReference>
<evidence type="ECO:0000259" key="7">
    <source>
        <dbReference type="Pfam" id="PF02852"/>
    </source>
</evidence>
<keyword evidence="6" id="KW-0520">NAD</keyword>
<evidence type="ECO:0000259" key="8">
    <source>
        <dbReference type="Pfam" id="PF07992"/>
    </source>
</evidence>
<dbReference type="Pfam" id="PF02852">
    <property type="entry name" value="Pyr_redox_dim"/>
    <property type="match status" value="1"/>
</dbReference>
<keyword evidence="3" id="KW-0285">Flavoprotein</keyword>
<name>J9BXB5_9ZZZZ</name>
<dbReference type="GO" id="GO:0050660">
    <property type="term" value="F:flavin adenine dinucleotide binding"/>
    <property type="evidence" value="ECO:0007669"/>
    <property type="project" value="TreeGrafter"/>
</dbReference>
<protein>
    <submittedName>
        <fullName evidence="9">Dihydrolipoyl dehydrogenase</fullName>
    </submittedName>
</protein>
<evidence type="ECO:0000256" key="6">
    <source>
        <dbReference type="ARBA" id="ARBA00023027"/>
    </source>
</evidence>
<comment type="cofactor">
    <cofactor evidence="1">
        <name>FAD</name>
        <dbReference type="ChEBI" id="CHEBI:57692"/>
    </cofactor>
</comment>
<dbReference type="SUPFAM" id="SSF55424">
    <property type="entry name" value="FAD/NAD-linked reductases, dimerisation (C-terminal) domain"/>
    <property type="match status" value="1"/>
</dbReference>
<evidence type="ECO:0000256" key="2">
    <source>
        <dbReference type="ARBA" id="ARBA00007532"/>
    </source>
</evidence>
<dbReference type="GO" id="GO:0006103">
    <property type="term" value="P:2-oxoglutarate metabolic process"/>
    <property type="evidence" value="ECO:0007669"/>
    <property type="project" value="TreeGrafter"/>
</dbReference>
<evidence type="ECO:0000256" key="1">
    <source>
        <dbReference type="ARBA" id="ARBA00001974"/>
    </source>
</evidence>
<proteinExistence type="inferred from homology"/>
<evidence type="ECO:0000313" key="9">
    <source>
        <dbReference type="EMBL" id="EJW92195.1"/>
    </source>
</evidence>
<evidence type="ECO:0000256" key="5">
    <source>
        <dbReference type="ARBA" id="ARBA00023002"/>
    </source>
</evidence>
<comment type="caution">
    <text evidence="9">The sequence shown here is derived from an EMBL/GenBank/DDBJ whole genome shotgun (WGS) entry which is preliminary data.</text>
</comment>
<reference evidence="9" key="1">
    <citation type="journal article" date="2012" name="PLoS ONE">
        <title>Gene sets for utilization of primary and secondary nutrition supplies in the distal gut of endangered iberian lynx.</title>
        <authorList>
            <person name="Alcaide M."/>
            <person name="Messina E."/>
            <person name="Richter M."/>
            <person name="Bargiela R."/>
            <person name="Peplies J."/>
            <person name="Huws S.A."/>
            <person name="Newbold C.J."/>
            <person name="Golyshin P.N."/>
            <person name="Simon M.A."/>
            <person name="Lopez G."/>
            <person name="Yakimov M.M."/>
            <person name="Ferrer M."/>
        </authorList>
    </citation>
    <scope>NUCLEOTIDE SEQUENCE</scope>
</reference>
<dbReference type="PRINTS" id="PR00411">
    <property type="entry name" value="PNDRDTASEI"/>
</dbReference>
<feature type="domain" description="Pyridine nucleotide-disulphide oxidoreductase dimerisation" evidence="7">
    <location>
        <begin position="75"/>
        <end position="170"/>
    </location>
</feature>
<dbReference type="AlphaFoldDB" id="J9BXB5"/>
<organism evidence="9">
    <name type="scientific">gut metagenome</name>
    <dbReference type="NCBI Taxonomy" id="749906"/>
    <lineage>
        <taxon>unclassified sequences</taxon>
        <taxon>metagenomes</taxon>
        <taxon>organismal metagenomes</taxon>
    </lineage>
</organism>
<keyword evidence="4" id="KW-0274">FAD</keyword>
<evidence type="ECO:0000256" key="4">
    <source>
        <dbReference type="ARBA" id="ARBA00022827"/>
    </source>
</evidence>
<dbReference type="Gene3D" id="3.30.390.30">
    <property type="match status" value="1"/>
</dbReference>
<dbReference type="Pfam" id="PF07992">
    <property type="entry name" value="Pyr_redox_2"/>
    <property type="match status" value="1"/>
</dbReference>
<dbReference type="InterPro" id="IPR016156">
    <property type="entry name" value="FAD/NAD-linked_Rdtase_dimer_sf"/>
</dbReference>
<dbReference type="PANTHER" id="PTHR22912:SF151">
    <property type="entry name" value="DIHYDROLIPOYL DEHYDROGENASE, MITOCHONDRIAL"/>
    <property type="match status" value="1"/>
</dbReference>
<dbReference type="GO" id="GO:0004148">
    <property type="term" value="F:dihydrolipoyl dehydrogenase (NADH) activity"/>
    <property type="evidence" value="ECO:0007669"/>
    <property type="project" value="TreeGrafter"/>
</dbReference>
<keyword evidence="5" id="KW-0560">Oxidoreductase</keyword>
<feature type="non-terminal residue" evidence="9">
    <location>
        <position position="170"/>
    </location>
</feature>
<gene>
    <name evidence="9" type="ORF">EVA_19698</name>
</gene>
<dbReference type="PANTHER" id="PTHR22912">
    <property type="entry name" value="DISULFIDE OXIDOREDUCTASE"/>
    <property type="match status" value="1"/>
</dbReference>
<dbReference type="Gene3D" id="3.50.50.60">
    <property type="entry name" value="FAD/NAD(P)-binding domain"/>
    <property type="match status" value="1"/>
</dbReference>
<dbReference type="EMBL" id="AMCI01007702">
    <property type="protein sequence ID" value="EJW92195.1"/>
    <property type="molecule type" value="Genomic_DNA"/>
</dbReference>
<evidence type="ECO:0000256" key="3">
    <source>
        <dbReference type="ARBA" id="ARBA00022630"/>
    </source>
</evidence>
<dbReference type="SUPFAM" id="SSF51905">
    <property type="entry name" value="FAD/NAD(P)-binding domain"/>
    <property type="match status" value="1"/>
</dbReference>
<dbReference type="InterPro" id="IPR036188">
    <property type="entry name" value="FAD/NAD-bd_sf"/>
</dbReference>
<feature type="non-terminal residue" evidence="9">
    <location>
        <position position="1"/>
    </location>
</feature>